<evidence type="ECO:0000313" key="1">
    <source>
        <dbReference type="EMBL" id="KAL0353830.1"/>
    </source>
</evidence>
<reference evidence="1" key="1">
    <citation type="submission" date="2020-06" db="EMBL/GenBank/DDBJ databases">
        <authorList>
            <person name="Li T."/>
            <person name="Hu X."/>
            <person name="Zhang T."/>
            <person name="Song X."/>
            <person name="Zhang H."/>
            <person name="Dai N."/>
            <person name="Sheng W."/>
            <person name="Hou X."/>
            <person name="Wei L."/>
        </authorList>
    </citation>
    <scope>NUCLEOTIDE SEQUENCE</scope>
    <source>
        <strain evidence="1">G01</strain>
        <tissue evidence="1">Leaf</tissue>
    </source>
</reference>
<name>A0AAW2PFC0_9LAMI</name>
<dbReference type="AlphaFoldDB" id="A0AAW2PFC0"/>
<reference evidence="1" key="2">
    <citation type="journal article" date="2024" name="Plant">
        <title>Genomic evolution and insights into agronomic trait innovations of Sesamum species.</title>
        <authorList>
            <person name="Miao H."/>
            <person name="Wang L."/>
            <person name="Qu L."/>
            <person name="Liu H."/>
            <person name="Sun Y."/>
            <person name="Le M."/>
            <person name="Wang Q."/>
            <person name="Wei S."/>
            <person name="Zheng Y."/>
            <person name="Lin W."/>
            <person name="Duan Y."/>
            <person name="Cao H."/>
            <person name="Xiong S."/>
            <person name="Wang X."/>
            <person name="Wei L."/>
            <person name="Li C."/>
            <person name="Ma Q."/>
            <person name="Ju M."/>
            <person name="Zhao R."/>
            <person name="Li G."/>
            <person name="Mu C."/>
            <person name="Tian Q."/>
            <person name="Mei H."/>
            <person name="Zhang T."/>
            <person name="Gao T."/>
            <person name="Zhang H."/>
        </authorList>
    </citation>
    <scope>NUCLEOTIDE SEQUENCE</scope>
    <source>
        <strain evidence="1">G01</strain>
    </source>
</reference>
<gene>
    <name evidence="1" type="ORF">Sangu_0964300</name>
</gene>
<dbReference type="EMBL" id="JACGWK010000005">
    <property type="protein sequence ID" value="KAL0353830.1"/>
    <property type="molecule type" value="Genomic_DNA"/>
</dbReference>
<organism evidence="1">
    <name type="scientific">Sesamum angustifolium</name>
    <dbReference type="NCBI Taxonomy" id="2727405"/>
    <lineage>
        <taxon>Eukaryota</taxon>
        <taxon>Viridiplantae</taxon>
        <taxon>Streptophyta</taxon>
        <taxon>Embryophyta</taxon>
        <taxon>Tracheophyta</taxon>
        <taxon>Spermatophyta</taxon>
        <taxon>Magnoliopsida</taxon>
        <taxon>eudicotyledons</taxon>
        <taxon>Gunneridae</taxon>
        <taxon>Pentapetalae</taxon>
        <taxon>asterids</taxon>
        <taxon>lamiids</taxon>
        <taxon>Lamiales</taxon>
        <taxon>Pedaliaceae</taxon>
        <taxon>Sesamum</taxon>
    </lineage>
</organism>
<accession>A0AAW2PFC0</accession>
<proteinExistence type="predicted"/>
<protein>
    <submittedName>
        <fullName evidence="1">Uncharacterized protein</fullName>
    </submittedName>
</protein>
<comment type="caution">
    <text evidence="1">The sequence shown here is derived from an EMBL/GenBank/DDBJ whole genome shotgun (WGS) entry which is preliminary data.</text>
</comment>
<sequence>MDTIRLESLRRWVWEANRGNPMENNVFTRHRWQSSLGRVAWKSNTDVVGFELLPNGNMPGLEPKRFAMYYTSKNSPNTMLYFDSMSYLIFGKWSLDVLTFNSQPETEDAFAYEFKCKNSNSISAQIQ</sequence>